<accession>W6XUI6</accession>
<dbReference type="GO" id="GO:0009450">
    <property type="term" value="P:gamma-aminobutyric acid catabolic process"/>
    <property type="evidence" value="ECO:0007669"/>
    <property type="project" value="TreeGrafter"/>
</dbReference>
<evidence type="ECO:0000313" key="5">
    <source>
        <dbReference type="Proteomes" id="UP000053841"/>
    </source>
</evidence>
<dbReference type="Gene3D" id="3.40.605.10">
    <property type="entry name" value="Aldehyde Dehydrogenase, Chain A, domain 1"/>
    <property type="match status" value="2"/>
</dbReference>
<keyword evidence="2" id="KW-0560">Oxidoreductase</keyword>
<dbReference type="InterPro" id="IPR016163">
    <property type="entry name" value="Ald_DH_C"/>
</dbReference>
<dbReference type="Pfam" id="PF00171">
    <property type="entry name" value="Aldedh"/>
    <property type="match status" value="1"/>
</dbReference>
<dbReference type="SUPFAM" id="SSF53720">
    <property type="entry name" value="ALDH-like"/>
    <property type="match status" value="1"/>
</dbReference>
<dbReference type="RefSeq" id="XP_007716281.1">
    <property type="nucleotide sequence ID" value="XM_007718091.1"/>
</dbReference>
<evidence type="ECO:0000256" key="1">
    <source>
        <dbReference type="ARBA" id="ARBA00009986"/>
    </source>
</evidence>
<name>W6XUI6_COCC2</name>
<dbReference type="InterPro" id="IPR015590">
    <property type="entry name" value="Aldehyde_DH_dom"/>
</dbReference>
<dbReference type="InterPro" id="IPR016162">
    <property type="entry name" value="Ald_DH_N"/>
</dbReference>
<dbReference type="STRING" id="930089.W6XUI6"/>
<organism evidence="4 5">
    <name type="scientific">Cochliobolus carbonum (strain 26-R-13)</name>
    <name type="common">Maize leaf spot fungus</name>
    <name type="synonym">Bipolaris zeicola</name>
    <dbReference type="NCBI Taxonomy" id="930089"/>
    <lineage>
        <taxon>Eukaryota</taxon>
        <taxon>Fungi</taxon>
        <taxon>Dikarya</taxon>
        <taxon>Ascomycota</taxon>
        <taxon>Pezizomycotina</taxon>
        <taxon>Dothideomycetes</taxon>
        <taxon>Pleosporomycetidae</taxon>
        <taxon>Pleosporales</taxon>
        <taxon>Pleosporineae</taxon>
        <taxon>Pleosporaceae</taxon>
        <taxon>Bipolaris</taxon>
    </lineage>
</organism>
<dbReference type="Gene3D" id="3.40.309.10">
    <property type="entry name" value="Aldehyde Dehydrogenase, Chain A, domain 2"/>
    <property type="match status" value="2"/>
</dbReference>
<dbReference type="GO" id="GO:0004777">
    <property type="term" value="F:succinate-semialdehyde dehydrogenase (NAD+) activity"/>
    <property type="evidence" value="ECO:0007669"/>
    <property type="project" value="TreeGrafter"/>
</dbReference>
<dbReference type="PANTHER" id="PTHR43353:SF11">
    <property type="entry name" value="SUCCINATE SEMIALDEHYDE DEHYDROGENASE (EUROFUNG)"/>
    <property type="match status" value="1"/>
</dbReference>
<dbReference type="EMBL" id="KI964749">
    <property type="protein sequence ID" value="EUC29408.1"/>
    <property type="molecule type" value="Genomic_DNA"/>
</dbReference>
<keyword evidence="5" id="KW-1185">Reference proteome</keyword>
<proteinExistence type="inferred from homology"/>
<comment type="similarity">
    <text evidence="1">Belongs to the aldehyde dehydrogenase family.</text>
</comment>
<evidence type="ECO:0000256" key="2">
    <source>
        <dbReference type="ARBA" id="ARBA00023002"/>
    </source>
</evidence>
<evidence type="ECO:0000313" key="4">
    <source>
        <dbReference type="EMBL" id="EUC29408.1"/>
    </source>
</evidence>
<dbReference type="FunFam" id="3.40.605.10:FF:000005">
    <property type="entry name" value="Succinate-semialdehyde dehydrogenase I"/>
    <property type="match status" value="1"/>
</dbReference>
<dbReference type="AlphaFoldDB" id="W6XUI6"/>
<feature type="domain" description="Aldehyde dehydrogenase" evidence="3">
    <location>
        <begin position="60"/>
        <end position="315"/>
    </location>
</feature>
<dbReference type="KEGG" id="bze:COCCADRAFT_40202"/>
<dbReference type="eggNOG" id="KOG2451">
    <property type="taxonomic scope" value="Eukaryota"/>
</dbReference>
<protein>
    <recommendedName>
        <fullName evidence="3">Aldehyde dehydrogenase domain-containing protein</fullName>
    </recommendedName>
</protein>
<evidence type="ECO:0000259" key="3">
    <source>
        <dbReference type="Pfam" id="PF00171"/>
    </source>
</evidence>
<dbReference type="InterPro" id="IPR050740">
    <property type="entry name" value="Aldehyde_DH_Superfamily"/>
</dbReference>
<dbReference type="Proteomes" id="UP000053841">
    <property type="component" value="Unassembled WGS sequence"/>
</dbReference>
<dbReference type="CDD" id="cd07103">
    <property type="entry name" value="ALDH_F5_SSADH_GabD"/>
    <property type="match status" value="1"/>
</dbReference>
<dbReference type="InterPro" id="IPR016161">
    <property type="entry name" value="Ald_DH/histidinol_DH"/>
</dbReference>
<dbReference type="HOGENOM" id="CLU_005391_5_3_1"/>
<reference evidence="4 5" key="1">
    <citation type="journal article" date="2013" name="PLoS Genet.">
        <title>Comparative genome structure, secondary metabolite, and effector coding capacity across Cochliobolus pathogens.</title>
        <authorList>
            <person name="Condon B.J."/>
            <person name="Leng Y."/>
            <person name="Wu D."/>
            <person name="Bushley K.E."/>
            <person name="Ohm R.A."/>
            <person name="Otillar R."/>
            <person name="Martin J."/>
            <person name="Schackwitz W."/>
            <person name="Grimwood J."/>
            <person name="MohdZainudin N."/>
            <person name="Xue C."/>
            <person name="Wang R."/>
            <person name="Manning V.A."/>
            <person name="Dhillon B."/>
            <person name="Tu Z.J."/>
            <person name="Steffenson B.J."/>
            <person name="Salamov A."/>
            <person name="Sun H."/>
            <person name="Lowry S."/>
            <person name="LaButti K."/>
            <person name="Han J."/>
            <person name="Copeland A."/>
            <person name="Lindquist E."/>
            <person name="Barry K."/>
            <person name="Schmutz J."/>
            <person name="Baker S.E."/>
            <person name="Ciuffetti L.M."/>
            <person name="Grigoriev I.V."/>
            <person name="Zhong S."/>
            <person name="Turgeon B.G."/>
        </authorList>
    </citation>
    <scope>NUCLEOTIDE SEQUENCE [LARGE SCALE GENOMIC DNA]</scope>
    <source>
        <strain evidence="4 5">26-R-13</strain>
    </source>
</reference>
<dbReference type="GO" id="GO:0005737">
    <property type="term" value="C:cytoplasm"/>
    <property type="evidence" value="ECO:0007669"/>
    <property type="project" value="TreeGrafter"/>
</dbReference>
<dbReference type="GeneID" id="19149193"/>
<gene>
    <name evidence="4" type="ORF">COCCADRAFT_40202</name>
</gene>
<dbReference type="OrthoDB" id="310895at2759"/>
<sequence>MASLLDLEDPSLLVSLNFIGGDWKTGASDRTFSVTGKLRLISMNTERCGHPQDLASLRPIGVRQESDDSDVLIAIEAAEVALHTWKAQSGRQRSRILRRWFDLVIENKNDLARLISVENGKAQADAAAEVSLASTYLEWLAEEAARIYGDVAPHSNPSCRISILKEPVGVCGLIIPWNFPAAMVTRKLAPCLAAGCTAVLKPDGLTPYTASALVLLAQRAGVPAGVINIVNALDNTSTVGRILCENPTVRKISFPGSTRVGQISLQQSAKNIQKLSLELGQVAASSLIACKFKVWGQTCVCANRVYVQERIHDRFGPLIHSRVVAKREEHVRDAVSKGAEVLIGGGSLAEKGPNYFQPTVLINANADMRIAQEETFGPIAAIFKFSTDSEAIAAANNTDMGLASYMMTNDMNRAQKVSEALQAGMVVINTGAIADAAAPFDGVKYSGLGRESSKYGIEEYLSLKTIVTGNC</sequence>
<dbReference type="PANTHER" id="PTHR43353">
    <property type="entry name" value="SUCCINATE-SEMIALDEHYDE DEHYDROGENASE, MITOCHONDRIAL"/>
    <property type="match status" value="1"/>
</dbReference>